<dbReference type="AlphaFoldDB" id="A0A1X6NRB2"/>
<evidence type="ECO:0000256" key="1">
    <source>
        <dbReference type="SAM" id="MobiDB-lite"/>
    </source>
</evidence>
<keyword evidence="3" id="KW-1185">Reference proteome</keyword>
<feature type="compositionally biased region" description="Low complexity" evidence="1">
    <location>
        <begin position="107"/>
        <end position="120"/>
    </location>
</feature>
<gene>
    <name evidence="2" type="ORF">BU14_0608s0016</name>
</gene>
<name>A0A1X6NRB2_PORUM</name>
<organism evidence="2 3">
    <name type="scientific">Porphyra umbilicalis</name>
    <name type="common">Purple laver</name>
    <name type="synonym">Red alga</name>
    <dbReference type="NCBI Taxonomy" id="2786"/>
    <lineage>
        <taxon>Eukaryota</taxon>
        <taxon>Rhodophyta</taxon>
        <taxon>Bangiophyceae</taxon>
        <taxon>Bangiales</taxon>
        <taxon>Bangiaceae</taxon>
        <taxon>Porphyra</taxon>
    </lineage>
</organism>
<protein>
    <submittedName>
        <fullName evidence="2">Uncharacterized protein</fullName>
    </submittedName>
</protein>
<reference evidence="2 3" key="1">
    <citation type="submission" date="2017-03" db="EMBL/GenBank/DDBJ databases">
        <title>WGS assembly of Porphyra umbilicalis.</title>
        <authorList>
            <person name="Brawley S.H."/>
            <person name="Blouin N.A."/>
            <person name="Ficko-Blean E."/>
            <person name="Wheeler G.L."/>
            <person name="Lohr M."/>
            <person name="Goodson H.V."/>
            <person name="Jenkins J.W."/>
            <person name="Blaby-Haas C.E."/>
            <person name="Helliwell K.E."/>
            <person name="Chan C."/>
            <person name="Marriage T."/>
            <person name="Bhattacharya D."/>
            <person name="Klein A.S."/>
            <person name="Badis Y."/>
            <person name="Brodie J."/>
            <person name="Cao Y."/>
            <person name="Collen J."/>
            <person name="Dittami S.M."/>
            <person name="Gachon C.M."/>
            <person name="Green B.R."/>
            <person name="Karpowicz S."/>
            <person name="Kim J.W."/>
            <person name="Kudahl U."/>
            <person name="Lin S."/>
            <person name="Michel G."/>
            <person name="Mittag M."/>
            <person name="Olson B.J."/>
            <person name="Pangilinan J."/>
            <person name="Peng Y."/>
            <person name="Qiu H."/>
            <person name="Shu S."/>
            <person name="Singer J.T."/>
            <person name="Smith A.G."/>
            <person name="Sprecher B.N."/>
            <person name="Wagner V."/>
            <person name="Wang W."/>
            <person name="Wang Z.-Y."/>
            <person name="Yan J."/>
            <person name="Yarish C."/>
            <person name="Zoeuner-Riek S."/>
            <person name="Zhuang Y."/>
            <person name="Zou Y."/>
            <person name="Lindquist E.A."/>
            <person name="Grimwood J."/>
            <person name="Barry K."/>
            <person name="Rokhsar D.S."/>
            <person name="Schmutz J."/>
            <person name="Stiller J.W."/>
            <person name="Grossman A.R."/>
            <person name="Prochnik S.E."/>
        </authorList>
    </citation>
    <scope>NUCLEOTIDE SEQUENCE [LARGE SCALE GENOMIC DNA]</scope>
    <source>
        <strain evidence="2">4086291</strain>
    </source>
</reference>
<sequence>MGAGCARRDCSAGHRAALGPIPPACCCWTHGQRGARCTVDTSRCPPWRGVVGSVSALPVFFLHGRRSCGHARARRADLVVRSTLPGHHRCAAAAPPRGGPPPDRRPFPTAAVAPQRATAAGSIQDPRRDPPTAANSNGRRHTVSGDAPRARPRPHIPTRATGPTPHTSLRVGATACVGRASPPLRRRVVAVAVTTAVAVPDRPHRSHGASACPAPSSHPTPRRCVGPPAATMAVPGGTSASPTRP</sequence>
<dbReference type="EMBL" id="KV919174">
    <property type="protein sequence ID" value="OSX71070.1"/>
    <property type="molecule type" value="Genomic_DNA"/>
</dbReference>
<proteinExistence type="predicted"/>
<feature type="region of interest" description="Disordered" evidence="1">
    <location>
        <begin position="201"/>
        <end position="245"/>
    </location>
</feature>
<feature type="region of interest" description="Disordered" evidence="1">
    <location>
        <begin position="89"/>
        <end position="169"/>
    </location>
</feature>
<accession>A0A1X6NRB2</accession>
<evidence type="ECO:0000313" key="3">
    <source>
        <dbReference type="Proteomes" id="UP000218209"/>
    </source>
</evidence>
<dbReference type="Proteomes" id="UP000218209">
    <property type="component" value="Unassembled WGS sequence"/>
</dbReference>
<evidence type="ECO:0000313" key="2">
    <source>
        <dbReference type="EMBL" id="OSX71070.1"/>
    </source>
</evidence>